<dbReference type="InterPro" id="IPR035979">
    <property type="entry name" value="RBD_domain_sf"/>
</dbReference>
<sequence>MAETKEESKSNEESVKLFVGQVPKHMTEDELLTMFKEFALVEEVNIIKDKATRASRGCCFVICPSRDEADKAVNACHNKKTLPGASSPLQVKYADGELERLEHKLFIGMLPKNVSEVEVSELFSQYGTIKDLQLLRGSQQTSKGCAFLKYETKEQALAALEAINGKHKMEYFGPSSGIQPQNPVGERCEHLIMFRFHYRPAIVVSVLLELDLSLGKGKSSFGLLSLLHGSSVPLVVKWADTEKERQARRAQKAQSQASNVGHADSQHPSLFGAMPMGYVPPYNGYGYQAPANYGLMPYRMPPMQNQAGYHNMMPHMNQGNALRPDLGPNMNPRNYHVPPAGYVGSYPAVPGIQHPMPYPAGMISPRPMNSPPGSVSPSGGNGNSATSSGSSKNSGGGQIEGPPGANLFIYHIPPEFGDQELANAFQPFGRVLSAKVFVDKATGVSKCFGFVSYDSPDHAQSAISMMNGCQLGGKKLKVQHKRDNKPGKY</sequence>
<dbReference type="Gene3D" id="3.30.70.330">
    <property type="match status" value="3"/>
</dbReference>
<evidence type="ECO:0000256" key="2">
    <source>
        <dbReference type="ARBA" id="ARBA00022884"/>
    </source>
</evidence>
<evidence type="ECO:0000256" key="3">
    <source>
        <dbReference type="PROSITE-ProRule" id="PRU00176"/>
    </source>
</evidence>
<dbReference type="FunFam" id="3.30.70.330:FF:000334">
    <property type="entry name" value="RNA-binding protein BRN1"/>
    <property type="match status" value="1"/>
</dbReference>
<name>A0AAV1B0T1_VICFA</name>
<feature type="domain" description="RRM" evidence="5">
    <location>
        <begin position="103"/>
        <end position="166"/>
    </location>
</feature>
<dbReference type="GO" id="GO:0003723">
    <property type="term" value="F:RNA binding"/>
    <property type="evidence" value="ECO:0007669"/>
    <property type="project" value="UniProtKB-UniRule"/>
</dbReference>
<reference evidence="6 7" key="1">
    <citation type="submission" date="2023-01" db="EMBL/GenBank/DDBJ databases">
        <authorList>
            <person name="Kreplak J."/>
        </authorList>
    </citation>
    <scope>NUCLEOTIDE SEQUENCE [LARGE SCALE GENOMIC DNA]</scope>
</reference>
<accession>A0AAV1B0T1</accession>
<dbReference type="EMBL" id="OX451740">
    <property type="protein sequence ID" value="CAI8615027.1"/>
    <property type="molecule type" value="Genomic_DNA"/>
</dbReference>
<dbReference type="SMART" id="SM00360">
    <property type="entry name" value="RRM"/>
    <property type="match status" value="3"/>
</dbReference>
<dbReference type="PRINTS" id="PR00961">
    <property type="entry name" value="HUDSXLRNA"/>
</dbReference>
<evidence type="ECO:0000313" key="7">
    <source>
        <dbReference type="Proteomes" id="UP001157006"/>
    </source>
</evidence>
<gene>
    <name evidence="6" type="ORF">VFH_V158760</name>
</gene>
<feature type="region of interest" description="Disordered" evidence="4">
    <location>
        <begin position="245"/>
        <end position="266"/>
    </location>
</feature>
<dbReference type="Proteomes" id="UP001157006">
    <property type="component" value="Chromosome 5"/>
</dbReference>
<dbReference type="Pfam" id="PF00076">
    <property type="entry name" value="RRM_1"/>
    <property type="match status" value="3"/>
</dbReference>
<dbReference type="InterPro" id="IPR002343">
    <property type="entry name" value="Hud_Sxl_RNA"/>
</dbReference>
<evidence type="ECO:0000256" key="4">
    <source>
        <dbReference type="SAM" id="MobiDB-lite"/>
    </source>
</evidence>
<dbReference type="PANTHER" id="PTHR24012">
    <property type="entry name" value="RNA BINDING PROTEIN"/>
    <property type="match status" value="1"/>
</dbReference>
<keyword evidence="7" id="KW-1185">Reference proteome</keyword>
<evidence type="ECO:0000313" key="6">
    <source>
        <dbReference type="EMBL" id="CAI8615027.1"/>
    </source>
</evidence>
<dbReference type="FunFam" id="3.30.70.330:FF:000302">
    <property type="entry name" value="RNA-binding protein BRN1"/>
    <property type="match status" value="1"/>
</dbReference>
<feature type="domain" description="RRM" evidence="5">
    <location>
        <begin position="405"/>
        <end position="483"/>
    </location>
</feature>
<proteinExistence type="predicted"/>
<feature type="region of interest" description="Disordered" evidence="4">
    <location>
        <begin position="360"/>
        <end position="402"/>
    </location>
</feature>
<dbReference type="PROSITE" id="PS50102">
    <property type="entry name" value="RRM"/>
    <property type="match status" value="3"/>
</dbReference>
<dbReference type="CDD" id="cd12361">
    <property type="entry name" value="RRM1_2_CELF1-6_like"/>
    <property type="match status" value="1"/>
</dbReference>
<protein>
    <recommendedName>
        <fullName evidence="5">RRM domain-containing protein</fullName>
    </recommendedName>
</protein>
<dbReference type="SUPFAM" id="SSF54928">
    <property type="entry name" value="RNA-binding domain, RBD"/>
    <property type="match status" value="2"/>
</dbReference>
<dbReference type="InterPro" id="IPR012677">
    <property type="entry name" value="Nucleotide-bd_a/b_plait_sf"/>
</dbReference>
<dbReference type="InterPro" id="IPR000504">
    <property type="entry name" value="RRM_dom"/>
</dbReference>
<keyword evidence="1" id="KW-0677">Repeat</keyword>
<evidence type="ECO:0000259" key="5">
    <source>
        <dbReference type="PROSITE" id="PS50102"/>
    </source>
</evidence>
<organism evidence="6 7">
    <name type="scientific">Vicia faba</name>
    <name type="common">Broad bean</name>
    <name type="synonym">Faba vulgaris</name>
    <dbReference type="NCBI Taxonomy" id="3906"/>
    <lineage>
        <taxon>Eukaryota</taxon>
        <taxon>Viridiplantae</taxon>
        <taxon>Streptophyta</taxon>
        <taxon>Embryophyta</taxon>
        <taxon>Tracheophyta</taxon>
        <taxon>Spermatophyta</taxon>
        <taxon>Magnoliopsida</taxon>
        <taxon>eudicotyledons</taxon>
        <taxon>Gunneridae</taxon>
        <taxon>Pentapetalae</taxon>
        <taxon>rosids</taxon>
        <taxon>fabids</taxon>
        <taxon>Fabales</taxon>
        <taxon>Fabaceae</taxon>
        <taxon>Papilionoideae</taxon>
        <taxon>50 kb inversion clade</taxon>
        <taxon>NPAAA clade</taxon>
        <taxon>Hologalegina</taxon>
        <taxon>IRL clade</taxon>
        <taxon>Fabeae</taxon>
        <taxon>Vicia</taxon>
    </lineage>
</organism>
<dbReference type="CDD" id="cd12362">
    <property type="entry name" value="RRM3_CELF1-6"/>
    <property type="match status" value="1"/>
</dbReference>
<dbReference type="GO" id="GO:1990904">
    <property type="term" value="C:ribonucleoprotein complex"/>
    <property type="evidence" value="ECO:0007669"/>
    <property type="project" value="InterPro"/>
</dbReference>
<dbReference type="AlphaFoldDB" id="A0AAV1B0T1"/>
<feature type="compositionally biased region" description="Low complexity" evidence="4">
    <location>
        <begin position="371"/>
        <end position="393"/>
    </location>
</feature>
<evidence type="ECO:0000256" key="1">
    <source>
        <dbReference type="ARBA" id="ARBA00022737"/>
    </source>
</evidence>
<feature type="domain" description="RRM" evidence="5">
    <location>
        <begin position="15"/>
        <end position="96"/>
    </location>
</feature>
<keyword evidence="2 3" id="KW-0694">RNA-binding</keyword>